<evidence type="ECO:0000313" key="1">
    <source>
        <dbReference type="EMBL" id="CAG8633234.1"/>
    </source>
</evidence>
<dbReference type="EMBL" id="CAJVQB010004343">
    <property type="protein sequence ID" value="CAG8633234.1"/>
    <property type="molecule type" value="Genomic_DNA"/>
</dbReference>
<gene>
    <name evidence="1" type="ORF">GMARGA_LOCUS8446</name>
</gene>
<dbReference type="Proteomes" id="UP000789901">
    <property type="component" value="Unassembled WGS sequence"/>
</dbReference>
<organism evidence="1 2">
    <name type="scientific">Gigaspora margarita</name>
    <dbReference type="NCBI Taxonomy" id="4874"/>
    <lineage>
        <taxon>Eukaryota</taxon>
        <taxon>Fungi</taxon>
        <taxon>Fungi incertae sedis</taxon>
        <taxon>Mucoromycota</taxon>
        <taxon>Glomeromycotina</taxon>
        <taxon>Glomeromycetes</taxon>
        <taxon>Diversisporales</taxon>
        <taxon>Gigasporaceae</taxon>
        <taxon>Gigaspora</taxon>
    </lineage>
</organism>
<sequence>MYRANENFEQSNRDHFYDEYELEKKCYIFYGLENKCYIFYGLKKK</sequence>
<proteinExistence type="predicted"/>
<accession>A0ABN7UMX7</accession>
<keyword evidence="2" id="KW-1185">Reference proteome</keyword>
<comment type="caution">
    <text evidence="1">The sequence shown here is derived from an EMBL/GenBank/DDBJ whole genome shotgun (WGS) entry which is preliminary data.</text>
</comment>
<reference evidence="1 2" key="1">
    <citation type="submission" date="2021-06" db="EMBL/GenBank/DDBJ databases">
        <authorList>
            <person name="Kallberg Y."/>
            <person name="Tangrot J."/>
            <person name="Rosling A."/>
        </authorList>
    </citation>
    <scope>NUCLEOTIDE SEQUENCE [LARGE SCALE GENOMIC DNA]</scope>
    <source>
        <strain evidence="1 2">120-4 pot B 10/14</strain>
    </source>
</reference>
<evidence type="ECO:0000313" key="2">
    <source>
        <dbReference type="Proteomes" id="UP000789901"/>
    </source>
</evidence>
<protein>
    <submittedName>
        <fullName evidence="1">17115_t:CDS:1</fullName>
    </submittedName>
</protein>
<name>A0ABN7UMX7_GIGMA</name>